<dbReference type="GO" id="GO:0003700">
    <property type="term" value="F:DNA-binding transcription factor activity"/>
    <property type="evidence" value="ECO:0007669"/>
    <property type="project" value="InterPro"/>
</dbReference>
<organism evidence="5">
    <name type="scientific">Pedococcus sp. KACC 23699</name>
    <dbReference type="NCBI Taxonomy" id="3149228"/>
    <lineage>
        <taxon>Bacteria</taxon>
        <taxon>Bacillati</taxon>
        <taxon>Actinomycetota</taxon>
        <taxon>Actinomycetes</taxon>
        <taxon>Micrococcales</taxon>
        <taxon>Intrasporangiaceae</taxon>
        <taxon>Pedococcus</taxon>
    </lineage>
</organism>
<feature type="domain" description="HTH arsR-type" evidence="4">
    <location>
        <begin position="16"/>
        <end position="99"/>
    </location>
</feature>
<dbReference type="InterPro" id="IPR036390">
    <property type="entry name" value="WH_DNA-bd_sf"/>
</dbReference>
<evidence type="ECO:0000256" key="3">
    <source>
        <dbReference type="ARBA" id="ARBA00023163"/>
    </source>
</evidence>
<dbReference type="PANTHER" id="PTHR33154">
    <property type="entry name" value="TRANSCRIPTIONAL REGULATOR, ARSR FAMILY"/>
    <property type="match status" value="1"/>
</dbReference>
<dbReference type="InterPro" id="IPR036388">
    <property type="entry name" value="WH-like_DNA-bd_sf"/>
</dbReference>
<dbReference type="SUPFAM" id="SSF46785">
    <property type="entry name" value="Winged helix' DNA-binding domain"/>
    <property type="match status" value="1"/>
</dbReference>
<evidence type="ECO:0000256" key="1">
    <source>
        <dbReference type="ARBA" id="ARBA00023015"/>
    </source>
</evidence>
<keyword evidence="2" id="KW-0238">DNA-binding</keyword>
<dbReference type="InterPro" id="IPR011991">
    <property type="entry name" value="ArsR-like_HTH"/>
</dbReference>
<dbReference type="InterPro" id="IPR051081">
    <property type="entry name" value="HTH_MetalResp_TranReg"/>
</dbReference>
<protein>
    <submittedName>
        <fullName evidence="5">Winged helix-turn-helix domain-containing protein</fullName>
    </submittedName>
</protein>
<dbReference type="AlphaFoldDB" id="A0AAU7JUK8"/>
<proteinExistence type="predicted"/>
<dbReference type="InterPro" id="IPR001845">
    <property type="entry name" value="HTH_ArsR_DNA-bd_dom"/>
</dbReference>
<dbReference type="GO" id="GO:0003677">
    <property type="term" value="F:DNA binding"/>
    <property type="evidence" value="ECO:0007669"/>
    <property type="project" value="UniProtKB-KW"/>
</dbReference>
<evidence type="ECO:0000313" key="5">
    <source>
        <dbReference type="EMBL" id="XBO43539.1"/>
    </source>
</evidence>
<reference evidence="5" key="1">
    <citation type="submission" date="2024-05" db="EMBL/GenBank/DDBJ databases">
        <authorList>
            <person name="Kim S."/>
            <person name="Heo J."/>
            <person name="Choi H."/>
            <person name="Choi Y."/>
            <person name="Kwon S.-W."/>
            <person name="Kim Y."/>
        </authorList>
    </citation>
    <scope>NUCLEOTIDE SEQUENCE</scope>
    <source>
        <strain evidence="5">KACC 23699</strain>
    </source>
</reference>
<evidence type="ECO:0000256" key="2">
    <source>
        <dbReference type="ARBA" id="ARBA00023125"/>
    </source>
</evidence>
<dbReference type="RefSeq" id="WP_406830978.1">
    <property type="nucleotide sequence ID" value="NZ_CP157483.1"/>
</dbReference>
<sequence>MPTRDPDGIRRVTDAKALSAMANPFRSRMMDALKVDGPSTASGLAQRTGQAVGSASHHLKVLAEAGLVEEAPDLAKDRRERWWRLVDPGTRWSRAEFADDTAALTAAYAAEALTLQRQFERTQEWNANAASVPEWDAAAFNSQNWMRLTPEELGELSGEIVATLLRWSQRTVPDDGQEREPVFVFARGFPAQP</sequence>
<gene>
    <name evidence="5" type="ORF">ABEG17_18550</name>
</gene>
<dbReference type="CDD" id="cd00090">
    <property type="entry name" value="HTH_ARSR"/>
    <property type="match status" value="1"/>
</dbReference>
<dbReference type="Pfam" id="PF12840">
    <property type="entry name" value="HTH_20"/>
    <property type="match status" value="1"/>
</dbReference>
<keyword evidence="1" id="KW-0805">Transcription regulation</keyword>
<dbReference type="Gene3D" id="1.10.10.10">
    <property type="entry name" value="Winged helix-like DNA-binding domain superfamily/Winged helix DNA-binding domain"/>
    <property type="match status" value="1"/>
</dbReference>
<evidence type="ECO:0000259" key="4">
    <source>
        <dbReference type="SMART" id="SM00418"/>
    </source>
</evidence>
<keyword evidence="3" id="KW-0804">Transcription</keyword>
<dbReference type="SMART" id="SM00418">
    <property type="entry name" value="HTH_ARSR"/>
    <property type="match status" value="1"/>
</dbReference>
<dbReference type="PANTHER" id="PTHR33154:SF15">
    <property type="entry name" value="REGULATORY PROTEIN ARSR"/>
    <property type="match status" value="1"/>
</dbReference>
<accession>A0AAU7JUK8</accession>
<dbReference type="EMBL" id="CP157483">
    <property type="protein sequence ID" value="XBO43539.1"/>
    <property type="molecule type" value="Genomic_DNA"/>
</dbReference>
<name>A0AAU7JUK8_9MICO</name>